<accession>A0A143PU61</accession>
<dbReference type="GO" id="GO:0008360">
    <property type="term" value="P:regulation of cell shape"/>
    <property type="evidence" value="ECO:0007669"/>
    <property type="project" value="UniProtKB-KW"/>
</dbReference>
<dbReference type="GO" id="GO:0008955">
    <property type="term" value="F:peptidoglycan glycosyltransferase activity"/>
    <property type="evidence" value="ECO:0007669"/>
    <property type="project" value="UniProtKB-UniRule"/>
</dbReference>
<evidence type="ECO:0000256" key="2">
    <source>
        <dbReference type="ARBA" id="ARBA00022519"/>
    </source>
</evidence>
<keyword evidence="10 11" id="KW-0961">Cell wall biogenesis/degradation</keyword>
<comment type="catalytic activity">
    <reaction evidence="11">
        <text>[GlcNAc-(1-&gt;4)-Mur2Ac(oyl-L-Ala-gamma-D-Glu-L-Lys-D-Ala-D-Ala)](n)-di-trans,octa-cis-undecaprenyl diphosphate + beta-D-GlcNAc-(1-&gt;4)-Mur2Ac(oyl-L-Ala-gamma-D-Glu-L-Lys-D-Ala-D-Ala)-di-trans,octa-cis-undecaprenyl diphosphate = [GlcNAc-(1-&gt;4)-Mur2Ac(oyl-L-Ala-gamma-D-Glu-L-Lys-D-Ala-D-Ala)](n+1)-di-trans,octa-cis-undecaprenyl diphosphate + di-trans,octa-cis-undecaprenyl diphosphate + H(+)</text>
        <dbReference type="Rhea" id="RHEA:23708"/>
        <dbReference type="Rhea" id="RHEA-COMP:9602"/>
        <dbReference type="Rhea" id="RHEA-COMP:9603"/>
        <dbReference type="ChEBI" id="CHEBI:15378"/>
        <dbReference type="ChEBI" id="CHEBI:58405"/>
        <dbReference type="ChEBI" id="CHEBI:60033"/>
        <dbReference type="ChEBI" id="CHEBI:78435"/>
        <dbReference type="EC" id="2.4.99.28"/>
    </reaction>
</comment>
<feature type="compositionally biased region" description="Pro residues" evidence="12">
    <location>
        <begin position="297"/>
        <end position="317"/>
    </location>
</feature>
<keyword evidence="3 11" id="KW-0328">Glycosyltransferase</keyword>
<dbReference type="PATRIC" id="fig|1813736.3.peg.5816"/>
<reference evidence="14 15" key="1">
    <citation type="journal article" date="2016" name="Genome Announc.">
        <title>First Complete Genome Sequence of a Subdivision 6 Acidobacterium Strain.</title>
        <authorList>
            <person name="Huang S."/>
            <person name="Vieira S."/>
            <person name="Bunk B."/>
            <person name="Riedel T."/>
            <person name="Sproer C."/>
            <person name="Overmann J."/>
        </authorList>
    </citation>
    <scope>NUCLEOTIDE SEQUENCE [LARGE SCALE GENOMIC DNA]</scope>
    <source>
        <strain evidence="15">DSM 100886 HEG_-6_39</strain>
    </source>
</reference>
<dbReference type="Pfam" id="PF00912">
    <property type="entry name" value="Transgly"/>
    <property type="match status" value="1"/>
</dbReference>
<evidence type="ECO:0000313" key="15">
    <source>
        <dbReference type="Proteomes" id="UP000076079"/>
    </source>
</evidence>
<comment type="pathway">
    <text evidence="11">Cell wall biogenesis; peptidoglycan biosynthesis.</text>
</comment>
<dbReference type="GO" id="GO:0009274">
    <property type="term" value="C:peptidoglycan-based cell wall"/>
    <property type="evidence" value="ECO:0007669"/>
    <property type="project" value="InterPro"/>
</dbReference>
<dbReference type="RefSeq" id="WP_110173728.1">
    <property type="nucleotide sequence ID" value="NZ_CP015136.1"/>
</dbReference>
<evidence type="ECO:0000256" key="9">
    <source>
        <dbReference type="ARBA" id="ARBA00023136"/>
    </source>
</evidence>
<comment type="subcellular location">
    <subcellularLocation>
        <location evidence="11">Cell membrane</location>
        <topology evidence="11">Single-pass membrane protein</topology>
    </subcellularLocation>
</comment>
<dbReference type="InterPro" id="IPR023346">
    <property type="entry name" value="Lysozyme-like_dom_sf"/>
</dbReference>
<gene>
    <name evidence="14" type="primary">mrcA_3</name>
    <name evidence="11" type="synonym">mtgA</name>
    <name evidence="14" type="ORF">LuPra_05530</name>
</gene>
<feature type="compositionally biased region" description="Low complexity" evidence="12">
    <location>
        <begin position="271"/>
        <end position="288"/>
    </location>
</feature>
<organism evidence="14 15">
    <name type="scientific">Luteitalea pratensis</name>
    <dbReference type="NCBI Taxonomy" id="1855912"/>
    <lineage>
        <taxon>Bacteria</taxon>
        <taxon>Pseudomonadati</taxon>
        <taxon>Acidobacteriota</taxon>
        <taxon>Vicinamibacteria</taxon>
        <taxon>Vicinamibacterales</taxon>
        <taxon>Vicinamibacteraceae</taxon>
        <taxon>Luteitalea</taxon>
    </lineage>
</organism>
<dbReference type="HAMAP" id="MF_00766">
    <property type="entry name" value="PGT_MtgA"/>
    <property type="match status" value="1"/>
</dbReference>
<keyword evidence="15" id="KW-1185">Reference proteome</keyword>
<dbReference type="UniPathway" id="UPA00219"/>
<keyword evidence="2" id="KW-0997">Cell inner membrane</keyword>
<dbReference type="EC" id="2.4.99.28" evidence="11"/>
<dbReference type="OrthoDB" id="9766909at2"/>
<dbReference type="KEGG" id="abac:LuPra_05530"/>
<proteinExistence type="inferred from homology"/>
<evidence type="ECO:0000256" key="10">
    <source>
        <dbReference type="ARBA" id="ARBA00023316"/>
    </source>
</evidence>
<sequence>MCAAPRRRRTAARPGRSGVRRAGQVLSGIAAAGVLYLGYLALTVPDVRPLVDAPPADTAFMRLRDRQAHAEGHPAVREYRFVPYTRIAQTLKRAVLVTEDSGFWDHDGIEIEAIKDSLEANLTQGTIVRGGSTITQQLAKNLYLSPTQNPLRKLSELMITRRLERLLSKRRILELYLNVVEWGGGTWGAEAASRRYFRKPASGLGASEAALLAGALINPNRYSPADPPPRLRRRQQMILRRMGTRGAPVPPSEYDAAPKAVISLDADTAVESTEPSPSSDSSEEGSTPRAPVDAPSQPAPTPDEAPARPLPTPPSDT</sequence>
<evidence type="ECO:0000256" key="12">
    <source>
        <dbReference type="SAM" id="MobiDB-lite"/>
    </source>
</evidence>
<evidence type="ECO:0000259" key="13">
    <source>
        <dbReference type="Pfam" id="PF00912"/>
    </source>
</evidence>
<keyword evidence="9 11" id="KW-0472">Membrane</keyword>
<dbReference type="NCBIfam" id="TIGR02070">
    <property type="entry name" value="mono_pep_trsgly"/>
    <property type="match status" value="1"/>
</dbReference>
<dbReference type="AlphaFoldDB" id="A0A143PU61"/>
<keyword evidence="1 11" id="KW-1003">Cell membrane</keyword>
<protein>
    <recommendedName>
        <fullName evidence="11">Biosynthetic peptidoglycan transglycosylase</fullName>
        <ecNumber evidence="11">2.4.99.28</ecNumber>
    </recommendedName>
    <alternativeName>
        <fullName evidence="11">Glycan polymerase</fullName>
    </alternativeName>
    <alternativeName>
        <fullName evidence="11">Peptidoglycan glycosyltransferase MtgA</fullName>
        <shortName evidence="11">PGT</shortName>
    </alternativeName>
</protein>
<feature type="transmembrane region" description="Helical" evidence="11">
    <location>
        <begin position="21"/>
        <end position="42"/>
    </location>
</feature>
<evidence type="ECO:0000256" key="6">
    <source>
        <dbReference type="ARBA" id="ARBA00022960"/>
    </source>
</evidence>
<dbReference type="Proteomes" id="UP000076079">
    <property type="component" value="Chromosome"/>
</dbReference>
<dbReference type="STRING" id="1855912.LuPra_05530"/>
<keyword evidence="7 11" id="KW-0573">Peptidoglycan synthesis</keyword>
<dbReference type="Gene3D" id="1.10.3810.10">
    <property type="entry name" value="Biosynthetic peptidoglycan transglycosylase-like"/>
    <property type="match status" value="1"/>
</dbReference>
<dbReference type="EMBL" id="CP015136">
    <property type="protein sequence ID" value="AMY12257.1"/>
    <property type="molecule type" value="Genomic_DNA"/>
</dbReference>
<evidence type="ECO:0000313" key="14">
    <source>
        <dbReference type="EMBL" id="AMY12257.1"/>
    </source>
</evidence>
<keyword evidence="6 11" id="KW-0133">Cell shape</keyword>
<keyword evidence="5 11" id="KW-0812">Transmembrane</keyword>
<feature type="domain" description="Glycosyl transferase family 51" evidence="13">
    <location>
        <begin position="77"/>
        <end position="242"/>
    </location>
</feature>
<dbReference type="GO" id="GO:0005886">
    <property type="term" value="C:plasma membrane"/>
    <property type="evidence" value="ECO:0007669"/>
    <property type="project" value="UniProtKB-SubCell"/>
</dbReference>
<comment type="similarity">
    <text evidence="11">Belongs to the glycosyltransferase 51 family.</text>
</comment>
<keyword evidence="8 11" id="KW-1133">Transmembrane helix</keyword>
<dbReference type="PANTHER" id="PTHR30400:SF0">
    <property type="entry name" value="BIOSYNTHETIC PEPTIDOGLYCAN TRANSGLYCOSYLASE"/>
    <property type="match status" value="1"/>
</dbReference>
<feature type="region of interest" description="Disordered" evidence="12">
    <location>
        <begin position="260"/>
        <end position="317"/>
    </location>
</feature>
<dbReference type="InterPro" id="IPR001264">
    <property type="entry name" value="Glyco_trans_51"/>
</dbReference>
<dbReference type="GO" id="GO:0009252">
    <property type="term" value="P:peptidoglycan biosynthetic process"/>
    <property type="evidence" value="ECO:0007669"/>
    <property type="project" value="UniProtKB-UniRule"/>
</dbReference>
<dbReference type="SUPFAM" id="SSF53955">
    <property type="entry name" value="Lysozyme-like"/>
    <property type="match status" value="1"/>
</dbReference>
<dbReference type="InterPro" id="IPR036950">
    <property type="entry name" value="PBP_transglycosylase"/>
</dbReference>
<evidence type="ECO:0000256" key="11">
    <source>
        <dbReference type="HAMAP-Rule" id="MF_00766"/>
    </source>
</evidence>
<evidence type="ECO:0000256" key="8">
    <source>
        <dbReference type="ARBA" id="ARBA00022989"/>
    </source>
</evidence>
<comment type="function">
    <text evidence="11">Peptidoglycan polymerase that catalyzes glycan chain elongation from lipid-linked precursors.</text>
</comment>
<dbReference type="PANTHER" id="PTHR30400">
    <property type="entry name" value="MONOFUNCTIONAL BIOSYNTHETIC PEPTIDOGLYCAN TRANSGLYCOSYLASE"/>
    <property type="match status" value="1"/>
</dbReference>
<evidence type="ECO:0000256" key="7">
    <source>
        <dbReference type="ARBA" id="ARBA00022984"/>
    </source>
</evidence>
<evidence type="ECO:0000256" key="3">
    <source>
        <dbReference type="ARBA" id="ARBA00022676"/>
    </source>
</evidence>
<keyword evidence="4 11" id="KW-0808">Transferase</keyword>
<reference evidence="15" key="2">
    <citation type="submission" date="2016-04" db="EMBL/GenBank/DDBJ databases">
        <title>First Complete Genome Sequence of a Subdivision 6 Acidobacterium.</title>
        <authorList>
            <person name="Huang S."/>
            <person name="Vieira S."/>
            <person name="Bunk B."/>
            <person name="Riedel T."/>
            <person name="Sproeer C."/>
            <person name="Overmann J."/>
        </authorList>
    </citation>
    <scope>NUCLEOTIDE SEQUENCE [LARGE SCALE GENOMIC DNA]</scope>
    <source>
        <strain evidence="15">DSM 100886 HEG_-6_39</strain>
    </source>
</reference>
<evidence type="ECO:0000256" key="5">
    <source>
        <dbReference type="ARBA" id="ARBA00022692"/>
    </source>
</evidence>
<dbReference type="GO" id="GO:0071555">
    <property type="term" value="P:cell wall organization"/>
    <property type="evidence" value="ECO:0007669"/>
    <property type="project" value="UniProtKB-KW"/>
</dbReference>
<evidence type="ECO:0000256" key="1">
    <source>
        <dbReference type="ARBA" id="ARBA00022475"/>
    </source>
</evidence>
<evidence type="ECO:0000256" key="4">
    <source>
        <dbReference type="ARBA" id="ARBA00022679"/>
    </source>
</evidence>
<dbReference type="GO" id="GO:0016763">
    <property type="term" value="F:pentosyltransferase activity"/>
    <property type="evidence" value="ECO:0007669"/>
    <property type="project" value="InterPro"/>
</dbReference>
<name>A0A143PU61_LUTPR</name>
<dbReference type="InterPro" id="IPR011812">
    <property type="entry name" value="Pep_trsgly"/>
</dbReference>